<dbReference type="RefSeq" id="WP_284242766.1">
    <property type="nucleotide sequence ID" value="NZ_BSST01000001.1"/>
</dbReference>
<protein>
    <submittedName>
        <fullName evidence="1">Uncharacterized protein</fullName>
    </submittedName>
</protein>
<organism evidence="1 2">
    <name type="scientific">Thalassotalea insulae</name>
    <dbReference type="NCBI Taxonomy" id="2056778"/>
    <lineage>
        <taxon>Bacteria</taxon>
        <taxon>Pseudomonadati</taxon>
        <taxon>Pseudomonadota</taxon>
        <taxon>Gammaproteobacteria</taxon>
        <taxon>Alteromonadales</taxon>
        <taxon>Colwelliaceae</taxon>
        <taxon>Thalassotalea</taxon>
    </lineage>
</organism>
<reference evidence="1 2" key="1">
    <citation type="submission" date="2023-03" db="EMBL/GenBank/DDBJ databases">
        <title>Draft genome sequence of Thalassotalea insulae KCTC 62186T.</title>
        <authorList>
            <person name="Sawabe T."/>
        </authorList>
    </citation>
    <scope>NUCLEOTIDE SEQUENCE [LARGE SCALE GENOMIC DNA]</scope>
    <source>
        <strain evidence="1 2">KCTC 62186</strain>
    </source>
</reference>
<keyword evidence="2" id="KW-1185">Reference proteome</keyword>
<evidence type="ECO:0000313" key="1">
    <source>
        <dbReference type="EMBL" id="GLX76962.1"/>
    </source>
</evidence>
<gene>
    <name evidence="1" type="ORF">tinsulaeT_03020</name>
</gene>
<proteinExistence type="predicted"/>
<name>A0ABQ6GM03_9GAMM</name>
<sequence>MNYLGLSGNSLAQGIHFIDTTKMYARPQQKEAMVKQKLVFGALTNI</sequence>
<comment type="caution">
    <text evidence="1">The sequence shown here is derived from an EMBL/GenBank/DDBJ whole genome shotgun (WGS) entry which is preliminary data.</text>
</comment>
<dbReference type="EMBL" id="BSST01000001">
    <property type="protein sequence ID" value="GLX76962.1"/>
    <property type="molecule type" value="Genomic_DNA"/>
</dbReference>
<evidence type="ECO:0000313" key="2">
    <source>
        <dbReference type="Proteomes" id="UP001157186"/>
    </source>
</evidence>
<dbReference type="Proteomes" id="UP001157186">
    <property type="component" value="Unassembled WGS sequence"/>
</dbReference>
<accession>A0ABQ6GM03</accession>